<dbReference type="AlphaFoldDB" id="A0A1F7S149"/>
<proteinExistence type="predicted"/>
<dbReference type="EMBL" id="MGDE01000037">
    <property type="protein sequence ID" value="OGL47410.1"/>
    <property type="molecule type" value="Genomic_DNA"/>
</dbReference>
<dbReference type="PIRSF" id="PIRSF000883">
    <property type="entry name" value="Pesterase_MJ0912"/>
    <property type="match status" value="1"/>
</dbReference>
<dbReference type="SUPFAM" id="SSF56300">
    <property type="entry name" value="Metallo-dependent phosphatases"/>
    <property type="match status" value="2"/>
</dbReference>
<evidence type="ECO:0000313" key="1">
    <source>
        <dbReference type="EMBL" id="OGL47410.1"/>
    </source>
</evidence>
<accession>A0A1F7S149</accession>
<sequence>TEKVSLMGNHDSAVIGLTALEYFNPNARAAIEWTKDVLTEENKAFLKNLPLFKSLRGALATKQSYNNIKNKEIATPRIIGARNDKTGLPHSPQSKGFLDILLVHATPREPEQWHYLLTKQDAYINFHFFTEKICLIGHSHQPSIIEKLPEGEMVIYKDNAEVKDKHRYIINVGSVGQPRDGNPDAAYALLNENSIEIKRVSYDILSTQKKMRAVGLPLQLIERLTRGI</sequence>
<reference evidence="1 2" key="1">
    <citation type="journal article" date="2016" name="Nat. Commun.">
        <title>Thousands of microbial genomes shed light on interconnected biogeochemical processes in an aquifer system.</title>
        <authorList>
            <person name="Anantharaman K."/>
            <person name="Brown C.T."/>
            <person name="Hug L.A."/>
            <person name="Sharon I."/>
            <person name="Castelle C.J."/>
            <person name="Probst A.J."/>
            <person name="Thomas B.C."/>
            <person name="Singh A."/>
            <person name="Wilkins M.J."/>
            <person name="Karaoz U."/>
            <person name="Brodie E.L."/>
            <person name="Williams K.H."/>
            <person name="Hubbard S.S."/>
            <person name="Banfield J.F."/>
        </authorList>
    </citation>
    <scope>NUCLEOTIDE SEQUENCE [LARGE SCALE GENOMIC DNA]</scope>
</reference>
<organism evidence="1 2">
    <name type="scientific">Candidatus Schekmanbacteria bacterium RBG_16_38_10</name>
    <dbReference type="NCBI Taxonomy" id="1817879"/>
    <lineage>
        <taxon>Bacteria</taxon>
        <taxon>Candidatus Schekmaniibacteriota</taxon>
    </lineage>
</organism>
<evidence type="ECO:0000313" key="2">
    <source>
        <dbReference type="Proteomes" id="UP000178797"/>
    </source>
</evidence>
<dbReference type="Proteomes" id="UP000178797">
    <property type="component" value="Unassembled WGS sequence"/>
</dbReference>
<protein>
    <submittedName>
        <fullName evidence="1">Uncharacterized protein</fullName>
    </submittedName>
</protein>
<dbReference type="Gene3D" id="3.60.21.10">
    <property type="match status" value="1"/>
</dbReference>
<feature type="non-terminal residue" evidence="1">
    <location>
        <position position="1"/>
    </location>
</feature>
<dbReference type="InterPro" id="IPR029052">
    <property type="entry name" value="Metallo-depent_PP-like"/>
</dbReference>
<gene>
    <name evidence="1" type="ORF">A2W05_05675</name>
</gene>
<name>A0A1F7S149_9BACT</name>
<dbReference type="InterPro" id="IPR011152">
    <property type="entry name" value="Pesterase_MJ0912"/>
</dbReference>
<comment type="caution">
    <text evidence="1">The sequence shown here is derived from an EMBL/GenBank/DDBJ whole genome shotgun (WGS) entry which is preliminary data.</text>
</comment>